<dbReference type="EMBL" id="JYFQ01000214">
    <property type="protein sequence ID" value="KKZ10044.1"/>
    <property type="molecule type" value="Genomic_DNA"/>
</dbReference>
<evidence type="ECO:0000256" key="4">
    <source>
        <dbReference type="ARBA" id="ARBA00022989"/>
    </source>
</evidence>
<dbReference type="NCBIfam" id="NF010239">
    <property type="entry name" value="PRK13686.1"/>
    <property type="match status" value="1"/>
</dbReference>
<keyword evidence="6" id="KW-0604">Photosystem II</keyword>
<sequence>MGIDFGLIAGFVSLGLVFIAGPAVIFIVFARRGAL</sequence>
<reference evidence="8 9" key="2">
    <citation type="submission" date="2015-05" db="EMBL/GenBank/DDBJ databases">
        <title>Lifestyle Evolution in Cyanobacterial Symbionts of Sponges.</title>
        <authorList>
            <person name="Burgsdorf I."/>
            <person name="Slaby B.M."/>
            <person name="Handley K.M."/>
            <person name="Haber M."/>
            <person name="Blom J."/>
            <person name="Marshall C.W."/>
            <person name="Gilbert J.A."/>
            <person name="Hentschel U."/>
            <person name="Steindler L."/>
        </authorList>
    </citation>
    <scope>NUCLEOTIDE SEQUENCE [LARGE SCALE GENOMIC DNA]</scope>
    <source>
        <strain evidence="8">15L</strain>
    </source>
</reference>
<comment type="subcellular location">
    <subcellularLocation>
        <location evidence="1">Membrane</location>
        <topology evidence="1">Single-pass membrane protein</topology>
    </subcellularLocation>
</comment>
<evidence type="ECO:0000256" key="1">
    <source>
        <dbReference type="ARBA" id="ARBA00004167"/>
    </source>
</evidence>
<dbReference type="PATRIC" id="fig|1608419.3.peg.1338"/>
<comment type="caution">
    <text evidence="8">The sequence shown here is derived from an EMBL/GenBank/DDBJ whole genome shotgun (WGS) entry which is preliminary data.</text>
</comment>
<proteinExistence type="predicted"/>
<evidence type="ECO:0000313" key="8">
    <source>
        <dbReference type="EMBL" id="KKZ10044.1"/>
    </source>
</evidence>
<evidence type="ECO:0000313" key="9">
    <source>
        <dbReference type="Proteomes" id="UP000035037"/>
    </source>
</evidence>
<dbReference type="InterPro" id="IPR010284">
    <property type="entry name" value="PSII_Ycf12_core-subunit"/>
</dbReference>
<feature type="transmembrane region" description="Helical" evidence="7">
    <location>
        <begin position="6"/>
        <end position="30"/>
    </location>
</feature>
<dbReference type="GO" id="GO:0015979">
    <property type="term" value="P:photosynthesis"/>
    <property type="evidence" value="ECO:0007669"/>
    <property type="project" value="UniProtKB-KW"/>
</dbReference>
<evidence type="ECO:0000256" key="3">
    <source>
        <dbReference type="ARBA" id="ARBA00022692"/>
    </source>
</evidence>
<dbReference type="AlphaFoldDB" id="A0A0G8ARC1"/>
<accession>A0A0G8ARC1</accession>
<reference evidence="8 9" key="1">
    <citation type="submission" date="2015-02" db="EMBL/GenBank/DDBJ databases">
        <authorList>
            <person name="Slaby B."/>
            <person name="Hentschel U."/>
        </authorList>
    </citation>
    <scope>NUCLEOTIDE SEQUENCE [LARGE SCALE GENOMIC DNA]</scope>
    <source>
        <strain evidence="8">15L</strain>
    </source>
</reference>
<dbReference type="Proteomes" id="UP000035037">
    <property type="component" value="Unassembled WGS sequence"/>
</dbReference>
<keyword evidence="2" id="KW-0602">Photosynthesis</keyword>
<evidence type="ECO:0000256" key="5">
    <source>
        <dbReference type="ARBA" id="ARBA00023136"/>
    </source>
</evidence>
<evidence type="ECO:0000256" key="2">
    <source>
        <dbReference type="ARBA" id="ARBA00022531"/>
    </source>
</evidence>
<evidence type="ECO:0000256" key="6">
    <source>
        <dbReference type="ARBA" id="ARBA00023276"/>
    </source>
</evidence>
<dbReference type="Pfam" id="PF05969">
    <property type="entry name" value="PSII_Ycf12"/>
    <property type="match status" value="1"/>
</dbReference>
<organism evidence="8 9">
    <name type="scientific">Candidatus Synechococcus spongiarum 15L</name>
    <dbReference type="NCBI Taxonomy" id="1608419"/>
    <lineage>
        <taxon>Bacteria</taxon>
        <taxon>Bacillati</taxon>
        <taxon>Cyanobacteriota</taxon>
        <taxon>Cyanophyceae</taxon>
        <taxon>Synechococcales</taxon>
        <taxon>Synechococcaceae</taxon>
        <taxon>Synechococcus</taxon>
    </lineage>
</organism>
<protein>
    <submittedName>
        <fullName evidence="8">Photosystem II protein</fullName>
    </submittedName>
</protein>
<keyword evidence="4 7" id="KW-1133">Transmembrane helix</keyword>
<name>A0A0G8ARC1_9SYNE</name>
<dbReference type="GO" id="GO:0009523">
    <property type="term" value="C:photosystem II"/>
    <property type="evidence" value="ECO:0007669"/>
    <property type="project" value="UniProtKB-KW"/>
</dbReference>
<keyword evidence="3 7" id="KW-0812">Transmembrane</keyword>
<keyword evidence="5 7" id="KW-0472">Membrane</keyword>
<gene>
    <name evidence="8" type="ORF">TQ37_10050</name>
</gene>
<dbReference type="STRING" id="431041.FLM9_636"/>
<evidence type="ECO:0000256" key="7">
    <source>
        <dbReference type="SAM" id="Phobius"/>
    </source>
</evidence>